<dbReference type="EMBL" id="JAXAFO010000009">
    <property type="protein sequence ID" value="MDX6849076.1"/>
    <property type="molecule type" value="Genomic_DNA"/>
</dbReference>
<evidence type="ECO:0000256" key="1">
    <source>
        <dbReference type="ARBA" id="ARBA00004442"/>
    </source>
</evidence>
<dbReference type="Pfam" id="PF00691">
    <property type="entry name" value="OmpA"/>
    <property type="match status" value="1"/>
</dbReference>
<dbReference type="InterPro" id="IPR006664">
    <property type="entry name" value="OMP_bac"/>
</dbReference>
<dbReference type="PANTHER" id="PTHR30329">
    <property type="entry name" value="STATOR ELEMENT OF FLAGELLAR MOTOR COMPLEX"/>
    <property type="match status" value="1"/>
</dbReference>
<dbReference type="PANTHER" id="PTHR30329:SF21">
    <property type="entry name" value="LIPOPROTEIN YIAD-RELATED"/>
    <property type="match status" value="1"/>
</dbReference>
<evidence type="ECO:0000256" key="2">
    <source>
        <dbReference type="ARBA" id="ARBA00023136"/>
    </source>
</evidence>
<accession>A0ABU4RW28</accession>
<comment type="caution">
    <text evidence="6">The sequence shown here is derived from an EMBL/GenBank/DDBJ whole genome shotgun (WGS) entry which is preliminary data.</text>
</comment>
<evidence type="ECO:0000256" key="3">
    <source>
        <dbReference type="ARBA" id="ARBA00023237"/>
    </source>
</evidence>
<evidence type="ECO:0000259" key="5">
    <source>
        <dbReference type="PROSITE" id="PS51123"/>
    </source>
</evidence>
<sequence>MKKIIVCATLFAVTACTTTDPYSGEEKTSNATTGAIVGAVAGAAIGVASSSKKDREKGALTGALAGGAIGGGIGHYQDRQEAALRQKLQGSGVQVRREGDTISLIMPGNVTFDTDQYTIRSEFHEVLQSVAAVLREYKKTNVKISGHTDSTGSAQYNQLLSERRAQSVKEYLARGNVAYNRLQSVGYGPRYPIASNGSAQGRAQNRRVEIDLIPQS</sequence>
<dbReference type="Proteomes" id="UP001273505">
    <property type="component" value="Unassembled WGS sequence"/>
</dbReference>
<organism evidence="6 7">
    <name type="scientific">Gilvimarinus gilvus</name>
    <dbReference type="NCBI Taxonomy" id="3058038"/>
    <lineage>
        <taxon>Bacteria</taxon>
        <taxon>Pseudomonadati</taxon>
        <taxon>Pseudomonadota</taxon>
        <taxon>Gammaproteobacteria</taxon>
        <taxon>Cellvibrionales</taxon>
        <taxon>Cellvibrionaceae</taxon>
        <taxon>Gilvimarinus</taxon>
    </lineage>
</organism>
<dbReference type="Gene3D" id="3.30.1330.60">
    <property type="entry name" value="OmpA-like domain"/>
    <property type="match status" value="1"/>
</dbReference>
<keyword evidence="2 4" id="KW-0472">Membrane</keyword>
<dbReference type="SUPFAM" id="SSF103088">
    <property type="entry name" value="OmpA-like"/>
    <property type="match status" value="1"/>
</dbReference>
<dbReference type="InterPro" id="IPR006690">
    <property type="entry name" value="OMPA-like_CS"/>
</dbReference>
<dbReference type="InterPro" id="IPR039567">
    <property type="entry name" value="Gly-zipper"/>
</dbReference>
<dbReference type="PRINTS" id="PR01021">
    <property type="entry name" value="OMPADOMAIN"/>
</dbReference>
<dbReference type="RefSeq" id="WP_302722689.1">
    <property type="nucleotide sequence ID" value="NZ_JAULRU010000569.1"/>
</dbReference>
<evidence type="ECO:0000313" key="7">
    <source>
        <dbReference type="Proteomes" id="UP001273505"/>
    </source>
</evidence>
<dbReference type="PROSITE" id="PS01068">
    <property type="entry name" value="OMPA_1"/>
    <property type="match status" value="1"/>
</dbReference>
<dbReference type="PROSITE" id="PS51257">
    <property type="entry name" value="PROKAR_LIPOPROTEIN"/>
    <property type="match status" value="1"/>
</dbReference>
<evidence type="ECO:0000256" key="4">
    <source>
        <dbReference type="PROSITE-ProRule" id="PRU00473"/>
    </source>
</evidence>
<dbReference type="PRINTS" id="PR01023">
    <property type="entry name" value="NAFLGMOTY"/>
</dbReference>
<keyword evidence="3" id="KW-0998">Cell outer membrane</keyword>
<dbReference type="PROSITE" id="PS51123">
    <property type="entry name" value="OMPA_2"/>
    <property type="match status" value="1"/>
</dbReference>
<dbReference type="InterPro" id="IPR036737">
    <property type="entry name" value="OmpA-like_sf"/>
</dbReference>
<dbReference type="Pfam" id="PF13488">
    <property type="entry name" value="Gly-zipper_Omp"/>
    <property type="match status" value="1"/>
</dbReference>
<gene>
    <name evidence="6" type="ORF">SCD92_06870</name>
</gene>
<feature type="domain" description="OmpA-like" evidence="5">
    <location>
        <begin position="99"/>
        <end position="216"/>
    </location>
</feature>
<evidence type="ECO:0000313" key="6">
    <source>
        <dbReference type="EMBL" id="MDX6849076.1"/>
    </source>
</evidence>
<proteinExistence type="predicted"/>
<reference evidence="6 7" key="1">
    <citation type="submission" date="2023-11" db="EMBL/GenBank/DDBJ databases">
        <title>Gilvimarinus fulvus sp. nov., isolated from the surface of Kelp.</title>
        <authorList>
            <person name="Sun Y.Y."/>
            <person name="Gong Y."/>
            <person name="Du Z.J."/>
        </authorList>
    </citation>
    <scope>NUCLEOTIDE SEQUENCE [LARGE SCALE GENOMIC DNA]</scope>
    <source>
        <strain evidence="6 7">SDUM040013</strain>
    </source>
</reference>
<comment type="subcellular location">
    <subcellularLocation>
        <location evidence="1">Cell outer membrane</location>
    </subcellularLocation>
</comment>
<dbReference type="InterPro" id="IPR006665">
    <property type="entry name" value="OmpA-like"/>
</dbReference>
<dbReference type="CDD" id="cd07185">
    <property type="entry name" value="OmpA_C-like"/>
    <property type="match status" value="1"/>
</dbReference>
<name>A0ABU4RW28_9GAMM</name>
<keyword evidence="7" id="KW-1185">Reference proteome</keyword>
<protein>
    <submittedName>
        <fullName evidence="6">OmpA family protein</fullName>
    </submittedName>
</protein>
<dbReference type="InterPro" id="IPR050330">
    <property type="entry name" value="Bact_OuterMem_StrucFunc"/>
</dbReference>